<evidence type="ECO:0000313" key="9">
    <source>
        <dbReference type="Proteomes" id="UP001085076"/>
    </source>
</evidence>
<feature type="signal peptide" evidence="5">
    <location>
        <begin position="1"/>
        <end position="32"/>
    </location>
</feature>
<keyword evidence="2 5" id="KW-0732">Signal</keyword>
<name>A0A9D5HTP7_9LILI</name>
<keyword evidence="4" id="KW-1133">Transmembrane helix</keyword>
<evidence type="ECO:0000256" key="5">
    <source>
        <dbReference type="SAM" id="SignalP"/>
    </source>
</evidence>
<keyword evidence="4" id="KW-0812">Transmembrane</keyword>
<organism evidence="8 9">
    <name type="scientific">Dioscorea zingiberensis</name>
    <dbReference type="NCBI Taxonomy" id="325984"/>
    <lineage>
        <taxon>Eukaryota</taxon>
        <taxon>Viridiplantae</taxon>
        <taxon>Streptophyta</taxon>
        <taxon>Embryophyta</taxon>
        <taxon>Tracheophyta</taxon>
        <taxon>Spermatophyta</taxon>
        <taxon>Magnoliopsida</taxon>
        <taxon>Liliopsida</taxon>
        <taxon>Dioscoreales</taxon>
        <taxon>Dioscoreaceae</taxon>
        <taxon>Dioscorea</taxon>
    </lineage>
</organism>
<proteinExistence type="predicted"/>
<comment type="subcellular location">
    <subcellularLocation>
        <location evidence="1">Membrane</location>
        <topology evidence="1">Single-pass membrane protein</topology>
    </subcellularLocation>
</comment>
<dbReference type="OrthoDB" id="4062651at2759"/>
<evidence type="ECO:0000259" key="6">
    <source>
        <dbReference type="Pfam" id="PF13947"/>
    </source>
</evidence>
<dbReference type="AlphaFoldDB" id="A0A9D5HTP7"/>
<feature type="domain" description="Wall-associated receptor kinase galacturonan-binding" evidence="6">
    <location>
        <begin position="52"/>
        <end position="117"/>
    </location>
</feature>
<evidence type="ECO:0000256" key="3">
    <source>
        <dbReference type="ARBA" id="ARBA00023180"/>
    </source>
</evidence>
<accession>A0A9D5HTP7</accession>
<feature type="domain" description="Wall-associated receptor kinase C-terminal" evidence="7">
    <location>
        <begin position="179"/>
        <end position="281"/>
    </location>
</feature>
<evidence type="ECO:0008006" key="10">
    <source>
        <dbReference type="Google" id="ProtNLM"/>
    </source>
</evidence>
<dbReference type="GO" id="GO:0030247">
    <property type="term" value="F:polysaccharide binding"/>
    <property type="evidence" value="ECO:0007669"/>
    <property type="project" value="InterPro"/>
</dbReference>
<gene>
    <name evidence="8" type="ORF">J5N97_007546</name>
</gene>
<evidence type="ECO:0000256" key="4">
    <source>
        <dbReference type="SAM" id="Phobius"/>
    </source>
</evidence>
<protein>
    <recommendedName>
        <fullName evidence="10">Wall-associated receptor kinase galacturonan-binding domain-containing protein</fullName>
    </recommendedName>
</protein>
<dbReference type="InterPro" id="IPR032872">
    <property type="entry name" value="WAK_assoc_C"/>
</dbReference>
<feature type="transmembrane region" description="Helical" evidence="4">
    <location>
        <begin position="305"/>
        <end position="329"/>
    </location>
</feature>
<dbReference type="Pfam" id="PF13947">
    <property type="entry name" value="GUB_WAK_bind"/>
    <property type="match status" value="1"/>
</dbReference>
<dbReference type="PANTHER" id="PTHR33138">
    <property type="entry name" value="OS01G0690200 PROTEIN"/>
    <property type="match status" value="1"/>
</dbReference>
<keyword evidence="4" id="KW-0472">Membrane</keyword>
<dbReference type="EMBL" id="JAGGNH010000001">
    <property type="protein sequence ID" value="KAJ0989190.1"/>
    <property type="molecule type" value="Genomic_DNA"/>
</dbReference>
<sequence>MGRRQRCCYWSSPILPSLFLLLLSLSFPPSFTQPTNNTELYYDHCANSPPFPCGNILTDIKYPFLVPGRPEFCGHPDFFLICQRSQDEDKLLINIGDKSYHVMEKIDYQNRVLQVIDAELDATTSSSCPEKLSNITLDFSLFDYLDGNKDINLTLFLNCKKDFDFSQIPLIDLLFPIECSNAYSGQYSYFTLQNMINGLWPLSDLYHNCRSTVLLPVYNNALIQGMFAPDGLVNANFSIALRMGFGLTWNVGKGWCYDECLKSGGICGTNITDFKPACFCPRGTAINGYSCTTHTGPVKERKNKLIIIGSLSGVGVILLISCLWSLCYCNKRQQHTSSTLLLSCWHHRTSEDQTIEAFLQKHGTLPPKRYRYLEVKRMTESFHHKLGEVE</sequence>
<dbReference type="Proteomes" id="UP001085076">
    <property type="component" value="Miscellaneous, Linkage group lg01"/>
</dbReference>
<dbReference type="PANTHER" id="PTHR33138:SF75">
    <property type="entry name" value="WALL-ASSOCIATED RECEPTOR KINASE GALACTURONAN-BINDING DOMAIN-CONTAINING PROTEIN"/>
    <property type="match status" value="1"/>
</dbReference>
<evidence type="ECO:0000259" key="7">
    <source>
        <dbReference type="Pfam" id="PF14380"/>
    </source>
</evidence>
<evidence type="ECO:0000256" key="2">
    <source>
        <dbReference type="ARBA" id="ARBA00022729"/>
    </source>
</evidence>
<keyword evidence="3" id="KW-0325">Glycoprotein</keyword>
<reference evidence="8" key="1">
    <citation type="submission" date="2021-03" db="EMBL/GenBank/DDBJ databases">
        <authorList>
            <person name="Li Z."/>
            <person name="Yang C."/>
        </authorList>
    </citation>
    <scope>NUCLEOTIDE SEQUENCE</scope>
    <source>
        <strain evidence="8">Dzin_1.0</strain>
        <tissue evidence="8">Leaf</tissue>
    </source>
</reference>
<feature type="chain" id="PRO_5038714010" description="Wall-associated receptor kinase galacturonan-binding domain-containing protein" evidence="5">
    <location>
        <begin position="33"/>
        <end position="390"/>
    </location>
</feature>
<keyword evidence="9" id="KW-1185">Reference proteome</keyword>
<evidence type="ECO:0000313" key="8">
    <source>
        <dbReference type="EMBL" id="KAJ0989190.1"/>
    </source>
</evidence>
<dbReference type="GO" id="GO:0016020">
    <property type="term" value="C:membrane"/>
    <property type="evidence" value="ECO:0007669"/>
    <property type="project" value="UniProtKB-SubCell"/>
</dbReference>
<evidence type="ECO:0000256" key="1">
    <source>
        <dbReference type="ARBA" id="ARBA00004167"/>
    </source>
</evidence>
<reference evidence="8" key="2">
    <citation type="journal article" date="2022" name="Hortic Res">
        <title>The genome of Dioscorea zingiberensis sheds light on the biosynthesis, origin and evolution of the medicinally important diosgenin saponins.</title>
        <authorList>
            <person name="Li Y."/>
            <person name="Tan C."/>
            <person name="Li Z."/>
            <person name="Guo J."/>
            <person name="Li S."/>
            <person name="Chen X."/>
            <person name="Wang C."/>
            <person name="Dai X."/>
            <person name="Yang H."/>
            <person name="Song W."/>
            <person name="Hou L."/>
            <person name="Xu J."/>
            <person name="Tong Z."/>
            <person name="Xu A."/>
            <person name="Yuan X."/>
            <person name="Wang W."/>
            <person name="Yang Q."/>
            <person name="Chen L."/>
            <person name="Sun Z."/>
            <person name="Wang K."/>
            <person name="Pan B."/>
            <person name="Chen J."/>
            <person name="Bao Y."/>
            <person name="Liu F."/>
            <person name="Qi X."/>
            <person name="Gang D.R."/>
            <person name="Wen J."/>
            <person name="Li J."/>
        </authorList>
    </citation>
    <scope>NUCLEOTIDE SEQUENCE</scope>
    <source>
        <strain evidence="8">Dzin_1.0</strain>
    </source>
</reference>
<comment type="caution">
    <text evidence="8">The sequence shown here is derived from an EMBL/GenBank/DDBJ whole genome shotgun (WGS) entry which is preliminary data.</text>
</comment>
<dbReference type="InterPro" id="IPR025287">
    <property type="entry name" value="WAK_GUB"/>
</dbReference>
<dbReference type="Pfam" id="PF14380">
    <property type="entry name" value="WAK_assoc"/>
    <property type="match status" value="1"/>
</dbReference>